<keyword evidence="3 7" id="KW-0479">Metal-binding</keyword>
<dbReference type="InterPro" id="IPR001128">
    <property type="entry name" value="Cyt_P450"/>
</dbReference>
<dbReference type="GO" id="GO:0008395">
    <property type="term" value="F:steroid hydroxylase activity"/>
    <property type="evidence" value="ECO:0007669"/>
    <property type="project" value="TreeGrafter"/>
</dbReference>
<sequence length="386" mass="42890">MGVEYSPFDPKIHEDPFPVYARLLEEAPVYHNDKDDFWALTRHADVSAALADSTLFSSSHGPLLDSPPWGPDASRAISFVAMDPPEHTRLRAPISRVFTARRVAAMEPRVRDIARRHLEDALAGGGVFDFVEDFAARLPLDVISEVVGVPEGDRDMVRRLAETSLRREEGTQTIPEEGRRASAELTAYYGELLAERRRRPADDLASELAAELPAEEAIPILFVLLAAGSETTTHLLGHAWYWAWAHPGVRERAFADIPAWINETLRYDPPAIGVARLLTRDLTLHGTRIPAGSRMWLVIAAANRDPRVFPHPDRYDLDRDTTQMISFSGGRHYCPGAALGRLEARVALEELAAAVTDYKIDTAGMRRTNIGNVRGFSCLPTMVTIR</sequence>
<organism evidence="8 9">
    <name type="scientific">Thermostaphylospora chromogena</name>
    <dbReference type="NCBI Taxonomy" id="35622"/>
    <lineage>
        <taxon>Bacteria</taxon>
        <taxon>Bacillati</taxon>
        <taxon>Actinomycetota</taxon>
        <taxon>Actinomycetes</taxon>
        <taxon>Streptosporangiales</taxon>
        <taxon>Thermomonosporaceae</taxon>
        <taxon>Thermostaphylospora</taxon>
    </lineage>
</organism>
<dbReference type="PANTHER" id="PTHR46696">
    <property type="entry name" value="P450, PUTATIVE (EUROFUNG)-RELATED"/>
    <property type="match status" value="1"/>
</dbReference>
<dbReference type="GO" id="GO:0020037">
    <property type="term" value="F:heme binding"/>
    <property type="evidence" value="ECO:0007669"/>
    <property type="project" value="InterPro"/>
</dbReference>
<evidence type="ECO:0000256" key="7">
    <source>
        <dbReference type="RuleBase" id="RU000461"/>
    </source>
</evidence>
<evidence type="ECO:0000256" key="1">
    <source>
        <dbReference type="ARBA" id="ARBA00010617"/>
    </source>
</evidence>
<dbReference type="PANTHER" id="PTHR46696:SF4">
    <property type="entry name" value="BIOTIN BIOSYNTHESIS CYTOCHROME P450"/>
    <property type="match status" value="1"/>
</dbReference>
<evidence type="ECO:0000313" key="9">
    <source>
        <dbReference type="Proteomes" id="UP000217103"/>
    </source>
</evidence>
<dbReference type="Pfam" id="PF00067">
    <property type="entry name" value="p450"/>
    <property type="match status" value="1"/>
</dbReference>
<dbReference type="InterPro" id="IPR017972">
    <property type="entry name" value="Cyt_P450_CS"/>
</dbReference>
<dbReference type="SUPFAM" id="SSF48264">
    <property type="entry name" value="Cytochrome P450"/>
    <property type="match status" value="1"/>
</dbReference>
<proteinExistence type="inferred from homology"/>
<keyword evidence="6 7" id="KW-0503">Monooxygenase</keyword>
<evidence type="ECO:0000313" key="8">
    <source>
        <dbReference type="EMBL" id="SDR12577.1"/>
    </source>
</evidence>
<dbReference type="GO" id="GO:0005506">
    <property type="term" value="F:iron ion binding"/>
    <property type="evidence" value="ECO:0007669"/>
    <property type="project" value="InterPro"/>
</dbReference>
<evidence type="ECO:0000256" key="3">
    <source>
        <dbReference type="ARBA" id="ARBA00022723"/>
    </source>
</evidence>
<gene>
    <name evidence="8" type="ORF">SAMN04489764_3592</name>
</gene>
<keyword evidence="5 7" id="KW-0408">Iron</keyword>
<dbReference type="GO" id="GO:0006707">
    <property type="term" value="P:cholesterol catabolic process"/>
    <property type="evidence" value="ECO:0007669"/>
    <property type="project" value="TreeGrafter"/>
</dbReference>
<dbReference type="OrthoDB" id="502624at2"/>
<dbReference type="GO" id="GO:0036199">
    <property type="term" value="F:cholest-4-en-3-one 26-monooxygenase activity"/>
    <property type="evidence" value="ECO:0007669"/>
    <property type="project" value="TreeGrafter"/>
</dbReference>
<dbReference type="InterPro" id="IPR002397">
    <property type="entry name" value="Cyt_P450_B"/>
</dbReference>
<accession>A0A1H1GHD1</accession>
<dbReference type="AlphaFoldDB" id="A0A1H1GHD1"/>
<reference evidence="8 9" key="1">
    <citation type="submission" date="2016-10" db="EMBL/GenBank/DDBJ databases">
        <authorList>
            <person name="de Groot N.N."/>
        </authorList>
    </citation>
    <scope>NUCLEOTIDE SEQUENCE [LARGE SCALE GENOMIC DNA]</scope>
    <source>
        <strain evidence="8 9">DSM 43794</strain>
    </source>
</reference>
<keyword evidence="9" id="KW-1185">Reference proteome</keyword>
<dbReference type="STRING" id="35622.SAMN04489764_3592"/>
<name>A0A1H1GHD1_9ACTN</name>
<dbReference type="FunFam" id="1.10.630.10:FF:000018">
    <property type="entry name" value="Cytochrome P450 monooxygenase"/>
    <property type="match status" value="1"/>
</dbReference>
<evidence type="ECO:0000256" key="5">
    <source>
        <dbReference type="ARBA" id="ARBA00023004"/>
    </source>
</evidence>
<dbReference type="EMBL" id="FNKK01000002">
    <property type="protein sequence ID" value="SDR12577.1"/>
    <property type="molecule type" value="Genomic_DNA"/>
</dbReference>
<dbReference type="PRINTS" id="PR00359">
    <property type="entry name" value="BP450"/>
</dbReference>
<keyword evidence="4 7" id="KW-0560">Oxidoreductase</keyword>
<keyword evidence="2 7" id="KW-0349">Heme</keyword>
<dbReference type="Gene3D" id="1.10.630.10">
    <property type="entry name" value="Cytochrome P450"/>
    <property type="match status" value="1"/>
</dbReference>
<dbReference type="InterPro" id="IPR036396">
    <property type="entry name" value="Cyt_P450_sf"/>
</dbReference>
<comment type="similarity">
    <text evidence="1 7">Belongs to the cytochrome P450 family.</text>
</comment>
<evidence type="ECO:0000256" key="2">
    <source>
        <dbReference type="ARBA" id="ARBA00022617"/>
    </source>
</evidence>
<dbReference type="Proteomes" id="UP000217103">
    <property type="component" value="Unassembled WGS sequence"/>
</dbReference>
<dbReference type="PROSITE" id="PS00086">
    <property type="entry name" value="CYTOCHROME_P450"/>
    <property type="match status" value="1"/>
</dbReference>
<evidence type="ECO:0000256" key="6">
    <source>
        <dbReference type="ARBA" id="ARBA00023033"/>
    </source>
</evidence>
<evidence type="ECO:0000256" key="4">
    <source>
        <dbReference type="ARBA" id="ARBA00023002"/>
    </source>
</evidence>
<protein>
    <submittedName>
        <fullName evidence="8">Cytochrome P450</fullName>
    </submittedName>
</protein>